<dbReference type="SMART" id="SM00475">
    <property type="entry name" value="53EXOc"/>
    <property type="match status" value="1"/>
</dbReference>
<dbReference type="Gene3D" id="3.30.420.10">
    <property type="entry name" value="Ribonuclease H-like superfamily/Ribonuclease H"/>
    <property type="match status" value="1"/>
</dbReference>
<dbReference type="InterPro" id="IPR036397">
    <property type="entry name" value="RNaseH_sf"/>
</dbReference>
<dbReference type="Gene3D" id="3.40.50.1010">
    <property type="entry name" value="5'-nuclease"/>
    <property type="match status" value="1"/>
</dbReference>
<gene>
    <name evidence="11 14" type="primary">polA</name>
    <name evidence="14" type="ORF">F130042H8_18520</name>
</gene>
<dbReference type="PRINTS" id="PR00868">
    <property type="entry name" value="DNAPOLI"/>
</dbReference>
<dbReference type="CDD" id="cd09859">
    <property type="entry name" value="PIN_53EXO"/>
    <property type="match status" value="1"/>
</dbReference>
<dbReference type="InterPro" id="IPR018320">
    <property type="entry name" value="DNA_polymerase_1"/>
</dbReference>
<reference evidence="14 15" key="1">
    <citation type="submission" date="2024-04" db="EMBL/GenBank/DDBJ databases">
        <title>Defined microbial consortia suppress multidrug-resistant proinflammatory Enterobacteriaceae via ecological control.</title>
        <authorList>
            <person name="Furuichi M."/>
            <person name="Kawaguchi T."/>
            <person name="Pust M."/>
            <person name="Yasuma K."/>
            <person name="Plichta D."/>
            <person name="Hasegawa N."/>
            <person name="Ohya T."/>
            <person name="Bhattarai S."/>
            <person name="Sasajima S."/>
            <person name="Aoto Y."/>
            <person name="Tuganbaev T."/>
            <person name="Yaginuma M."/>
            <person name="Ueda M."/>
            <person name="Okahashi N."/>
            <person name="Amafuji K."/>
            <person name="Kiridooshi Y."/>
            <person name="Sugita K."/>
            <person name="Strazar M."/>
            <person name="Skelly A."/>
            <person name="Suda W."/>
            <person name="Hattori M."/>
            <person name="Nakamoto N."/>
            <person name="Caballero S."/>
            <person name="Norman J."/>
            <person name="Olle B."/>
            <person name="Tanoue T."/>
            <person name="Arita M."/>
            <person name="Bucci V."/>
            <person name="Atarashi K."/>
            <person name="Xavier R."/>
            <person name="Honda K."/>
        </authorList>
    </citation>
    <scope>NUCLEOTIDE SEQUENCE [LARGE SCALE GENOMIC DNA]</scope>
    <source>
        <strain evidence="15">f13</strain>
    </source>
</reference>
<keyword evidence="11" id="KW-0378">Hydrolase</keyword>
<dbReference type="NCBIfam" id="TIGR00593">
    <property type="entry name" value="pola"/>
    <property type="match status" value="1"/>
</dbReference>
<keyword evidence="11" id="KW-0540">Nuclease</keyword>
<evidence type="ECO:0000259" key="12">
    <source>
        <dbReference type="SMART" id="SM00475"/>
    </source>
</evidence>
<dbReference type="InterPro" id="IPR020045">
    <property type="entry name" value="DNA_polI_H3TH"/>
</dbReference>
<keyword evidence="5 11" id="KW-0227">DNA damage</keyword>
<keyword evidence="11" id="KW-0269">Exonuclease</keyword>
<keyword evidence="15" id="KW-1185">Reference proteome</keyword>
<name>A0ABQ0AXN2_9FIRM</name>
<dbReference type="NCBIfam" id="NF004397">
    <property type="entry name" value="PRK05755.1"/>
    <property type="match status" value="1"/>
</dbReference>
<sequence length="912" mass="102486">MDKLVLIDGHSILNRAFYGVPDLTNAEGLHTNAVYGFLNIMLKILEEEKADHLAVAFDLPAPTFRHKMFDAYKGTRKPMPEELREQVPLMKEALTAMDIPTLTLEGFEADDILGTVAKRCQKEGIDVAIVSGDRDLLQLADEHIKIRIPKTSRGTTEIHDYYPEDVKREYQVTPQEFIDVKALMGDSSDNIPGVPSIGEKTATSLIAAYGSIENAYAHVEEIRPPRAQKALAEHYDMAQMSKELATICTDCPVDFTYKDAAVENLYTAEAFKFMKRMGFKSILTRFDASAAEEDTIKAKEHFRVVTDKKEADQLFKKAKKADWTGLQLIFGTETSQGEEHNEQLSFSFDASGELRSGKKAKSGCPLVVGLGLCLGTEDIFCIRAQGELGQDELIRQTRELCQKDKPVWVLDLKAMLPVLKLEDTAPVYDAGVAGYLLNPLKDAYGYDDLARDYLAMEIPSQSDLIGKALLGDRLVQEDEKAADCVCYMAYTAWKAAEVLKKRLCEEDMYSLYTEIEMPLIYSLFHMEQEGVKVQREKLKEYGDKLKTGIARLETEIYQDTGREFNINSPKQLGEILFGEMKLPGGKKTKTGYSTAADVLEKLAPDHPVVQKILDYRQLTKLNSTYAEGLAAYISEDGRIHGKFNQTITATGRISSTEPNLQNIPVRMELGREIRRVFVPKDGCVFIDADYSQIELRILAHMSDDAGLIEAYRESRDIHAATASQVFHVPLKEVTSLQRRNAKAVNFGIVYGISAFGLSEDLSISRKEAKEYIERYFESYPSVKAFLDGLVKQGKEQGYVTTLYKRRRPIPEFKSSNFMQRQFGERVAMNSPIQGSAADIMKIAMITVDRELRARGLKSRIVLQIHDELLIEAPKEEEQEVKALLVDQMKHAASLKVSLEVEAQTGDSWFDAK</sequence>
<evidence type="ECO:0000256" key="1">
    <source>
        <dbReference type="ARBA" id="ARBA00007705"/>
    </source>
</evidence>
<dbReference type="InterPro" id="IPR002421">
    <property type="entry name" value="5-3_exonuclease"/>
</dbReference>
<evidence type="ECO:0000313" key="14">
    <source>
        <dbReference type="EMBL" id="GAA6268792.1"/>
    </source>
</evidence>
<dbReference type="Gene3D" id="1.10.150.20">
    <property type="entry name" value="5' to 3' exonuclease, C-terminal subdomain"/>
    <property type="match status" value="2"/>
</dbReference>
<dbReference type="CDD" id="cd06140">
    <property type="entry name" value="DNA_polA_I_Bacillus_like_exo"/>
    <property type="match status" value="1"/>
</dbReference>
<dbReference type="SUPFAM" id="SSF47807">
    <property type="entry name" value="5' to 3' exonuclease, C-terminal subdomain"/>
    <property type="match status" value="1"/>
</dbReference>
<keyword evidence="6 11" id="KW-0239">DNA-directed DNA polymerase</keyword>
<evidence type="ECO:0000256" key="5">
    <source>
        <dbReference type="ARBA" id="ARBA00022763"/>
    </source>
</evidence>
<evidence type="ECO:0000256" key="3">
    <source>
        <dbReference type="ARBA" id="ARBA00022695"/>
    </source>
</evidence>
<comment type="catalytic activity">
    <reaction evidence="9 11">
        <text>DNA(n) + a 2'-deoxyribonucleoside 5'-triphosphate = DNA(n+1) + diphosphate</text>
        <dbReference type="Rhea" id="RHEA:22508"/>
        <dbReference type="Rhea" id="RHEA-COMP:17339"/>
        <dbReference type="Rhea" id="RHEA-COMP:17340"/>
        <dbReference type="ChEBI" id="CHEBI:33019"/>
        <dbReference type="ChEBI" id="CHEBI:61560"/>
        <dbReference type="ChEBI" id="CHEBI:173112"/>
        <dbReference type="EC" id="2.7.7.7"/>
    </reaction>
</comment>
<dbReference type="InterPro" id="IPR029060">
    <property type="entry name" value="PIN-like_dom_sf"/>
</dbReference>
<dbReference type="SUPFAM" id="SSF53098">
    <property type="entry name" value="Ribonuclease H-like"/>
    <property type="match status" value="1"/>
</dbReference>
<evidence type="ECO:0000259" key="13">
    <source>
        <dbReference type="SMART" id="SM00482"/>
    </source>
</evidence>
<evidence type="ECO:0000256" key="4">
    <source>
        <dbReference type="ARBA" id="ARBA00022705"/>
    </source>
</evidence>
<dbReference type="RefSeq" id="WP_176253331.1">
    <property type="nucleotide sequence ID" value="NZ_BAABXL010000001.1"/>
</dbReference>
<evidence type="ECO:0000256" key="9">
    <source>
        <dbReference type="ARBA" id="ARBA00049244"/>
    </source>
</evidence>
<organism evidence="14 15">
    <name type="scientific">Enterocloster alcoholdehydrogenati</name>
    <dbReference type="NCBI Taxonomy" id="2547410"/>
    <lineage>
        <taxon>Bacteria</taxon>
        <taxon>Bacillati</taxon>
        <taxon>Bacillota</taxon>
        <taxon>Clostridia</taxon>
        <taxon>Lachnospirales</taxon>
        <taxon>Lachnospiraceae</taxon>
        <taxon>Enterocloster</taxon>
    </lineage>
</organism>
<dbReference type="Pfam" id="PF00476">
    <property type="entry name" value="DNA_pol_A"/>
    <property type="match status" value="1"/>
</dbReference>
<comment type="caution">
    <text evidence="14">The sequence shown here is derived from an EMBL/GenBank/DDBJ whole genome shotgun (WGS) entry which is preliminary data.</text>
</comment>
<evidence type="ECO:0000256" key="11">
    <source>
        <dbReference type="RuleBase" id="RU004460"/>
    </source>
</evidence>
<dbReference type="SUPFAM" id="SSF56672">
    <property type="entry name" value="DNA/RNA polymerases"/>
    <property type="match status" value="1"/>
</dbReference>
<protein>
    <recommendedName>
        <fullName evidence="10 11">DNA polymerase I</fullName>
        <ecNumber evidence="10 11">2.7.7.7</ecNumber>
    </recommendedName>
</protein>
<dbReference type="CDD" id="cd08637">
    <property type="entry name" value="DNA_pol_A_pol_I_C"/>
    <property type="match status" value="1"/>
</dbReference>
<accession>A0ABQ0AXN2</accession>
<dbReference type="InterPro" id="IPR019760">
    <property type="entry name" value="DNA-dir_DNA_pol_A_CS"/>
</dbReference>
<dbReference type="CDD" id="cd09898">
    <property type="entry name" value="H3TH_53EXO"/>
    <property type="match status" value="1"/>
</dbReference>
<dbReference type="EMBL" id="BAABXL010000001">
    <property type="protein sequence ID" value="GAA6268792.1"/>
    <property type="molecule type" value="Genomic_DNA"/>
</dbReference>
<evidence type="ECO:0000256" key="2">
    <source>
        <dbReference type="ARBA" id="ARBA00022679"/>
    </source>
</evidence>
<dbReference type="PANTHER" id="PTHR10133">
    <property type="entry name" value="DNA POLYMERASE I"/>
    <property type="match status" value="1"/>
</dbReference>
<dbReference type="InterPro" id="IPR043502">
    <property type="entry name" value="DNA/RNA_pol_sf"/>
</dbReference>
<dbReference type="SUPFAM" id="SSF88723">
    <property type="entry name" value="PIN domain-like"/>
    <property type="match status" value="1"/>
</dbReference>
<keyword evidence="4 11" id="KW-0235">DNA replication</keyword>
<dbReference type="SMART" id="SM00279">
    <property type="entry name" value="HhH2"/>
    <property type="match status" value="1"/>
</dbReference>
<dbReference type="InterPro" id="IPR002298">
    <property type="entry name" value="DNA_polymerase_A"/>
</dbReference>
<dbReference type="Pfam" id="PF01367">
    <property type="entry name" value="5_3_exonuc"/>
    <property type="match status" value="1"/>
</dbReference>
<dbReference type="Proteomes" id="UP001600894">
    <property type="component" value="Unassembled WGS sequence"/>
</dbReference>
<dbReference type="PROSITE" id="PS00447">
    <property type="entry name" value="DNA_POLYMERASE_A"/>
    <property type="match status" value="1"/>
</dbReference>
<keyword evidence="2 11" id="KW-0808">Transferase</keyword>
<dbReference type="InterPro" id="IPR008918">
    <property type="entry name" value="HhH2"/>
</dbReference>
<dbReference type="InterPro" id="IPR001098">
    <property type="entry name" value="DNA-dir_DNA_pol_A_palm_dom"/>
</dbReference>
<keyword evidence="8 11" id="KW-0234">DNA repair</keyword>
<keyword evidence="3 11" id="KW-0548">Nucleotidyltransferase</keyword>
<evidence type="ECO:0000256" key="6">
    <source>
        <dbReference type="ARBA" id="ARBA00022932"/>
    </source>
</evidence>
<dbReference type="EC" id="2.7.7.7" evidence="10 11"/>
<dbReference type="InterPro" id="IPR020046">
    <property type="entry name" value="5-3_exonucl_a-hlix_arch_N"/>
</dbReference>
<evidence type="ECO:0000313" key="15">
    <source>
        <dbReference type="Proteomes" id="UP001600894"/>
    </source>
</evidence>
<dbReference type="InterPro" id="IPR036279">
    <property type="entry name" value="5-3_exonuclease_C_sf"/>
</dbReference>
<comment type="similarity">
    <text evidence="1 11">Belongs to the DNA polymerase type-A family.</text>
</comment>
<evidence type="ECO:0000256" key="10">
    <source>
        <dbReference type="NCBIfam" id="TIGR00593"/>
    </source>
</evidence>
<proteinExistence type="inferred from homology"/>
<dbReference type="Gene3D" id="3.30.70.370">
    <property type="match status" value="1"/>
</dbReference>
<dbReference type="Gene3D" id="1.20.1060.10">
    <property type="entry name" value="Taq DNA Polymerase, Chain T, domain 4"/>
    <property type="match status" value="1"/>
</dbReference>
<dbReference type="SMART" id="SM00482">
    <property type="entry name" value="POLAc"/>
    <property type="match status" value="1"/>
</dbReference>
<evidence type="ECO:0000256" key="7">
    <source>
        <dbReference type="ARBA" id="ARBA00023125"/>
    </source>
</evidence>
<keyword evidence="7 11" id="KW-0238">DNA-binding</keyword>
<feature type="domain" description="DNA-directed DNA polymerase family A palm" evidence="13">
    <location>
        <begin position="670"/>
        <end position="876"/>
    </location>
</feature>
<dbReference type="PANTHER" id="PTHR10133:SF27">
    <property type="entry name" value="DNA POLYMERASE NU"/>
    <property type="match status" value="1"/>
</dbReference>
<comment type="subunit">
    <text evidence="11">Single-chain monomer with multiple functions.</text>
</comment>
<evidence type="ECO:0000256" key="8">
    <source>
        <dbReference type="ARBA" id="ARBA00023204"/>
    </source>
</evidence>
<comment type="function">
    <text evidence="11">In addition to polymerase activity, this DNA polymerase exhibits 5'-3' exonuclease activity.</text>
</comment>
<dbReference type="Pfam" id="PF02739">
    <property type="entry name" value="5_3_exonuc_N"/>
    <property type="match status" value="1"/>
</dbReference>
<feature type="domain" description="5'-3' exonuclease" evidence="12">
    <location>
        <begin position="2"/>
        <end position="263"/>
    </location>
</feature>
<dbReference type="InterPro" id="IPR012337">
    <property type="entry name" value="RNaseH-like_sf"/>
</dbReference>